<organism evidence="2 3">
    <name type="scientific">Cricetulus griseus</name>
    <name type="common">Chinese hamster</name>
    <name type="synonym">Cricetulus barabensis griseus</name>
    <dbReference type="NCBI Taxonomy" id="10029"/>
    <lineage>
        <taxon>Eukaryota</taxon>
        <taxon>Metazoa</taxon>
        <taxon>Chordata</taxon>
        <taxon>Craniata</taxon>
        <taxon>Vertebrata</taxon>
        <taxon>Euteleostomi</taxon>
        <taxon>Mammalia</taxon>
        <taxon>Eutheria</taxon>
        <taxon>Euarchontoglires</taxon>
        <taxon>Glires</taxon>
        <taxon>Rodentia</taxon>
        <taxon>Myomorpha</taxon>
        <taxon>Muroidea</taxon>
        <taxon>Cricetidae</taxon>
        <taxon>Cricetinae</taxon>
        <taxon>Cricetulus</taxon>
    </lineage>
</organism>
<feature type="chain" id="PRO_5003443994" description="Secreted protein" evidence="1">
    <location>
        <begin position="24"/>
        <end position="130"/>
    </location>
</feature>
<reference evidence="3" key="1">
    <citation type="journal article" date="2011" name="Nat. Biotechnol.">
        <title>The genomic sequence of the Chinese hamster ovary (CHO)-K1 cell line.</title>
        <authorList>
            <person name="Xu X."/>
            <person name="Nagarajan H."/>
            <person name="Lewis N.E."/>
            <person name="Pan S."/>
            <person name="Cai Z."/>
            <person name="Liu X."/>
            <person name="Chen W."/>
            <person name="Xie M."/>
            <person name="Wang W."/>
            <person name="Hammond S."/>
            <person name="Andersen M.R."/>
            <person name="Neff N."/>
            <person name="Passarelli B."/>
            <person name="Koh W."/>
            <person name="Fan H.C."/>
            <person name="Wang J."/>
            <person name="Gui Y."/>
            <person name="Lee K.H."/>
            <person name="Betenbaugh M.J."/>
            <person name="Quake S.R."/>
            <person name="Famili I."/>
            <person name="Palsson B.O."/>
            <person name="Wang J."/>
        </authorList>
    </citation>
    <scope>NUCLEOTIDE SEQUENCE [LARGE SCALE GENOMIC DNA]</scope>
    <source>
        <strain evidence="3">CHO K1 cell line</strain>
    </source>
</reference>
<dbReference type="InParanoid" id="G3H366"/>
<dbReference type="EMBL" id="JH000123">
    <property type="protein sequence ID" value="EGV94870.1"/>
    <property type="molecule type" value="Genomic_DNA"/>
</dbReference>
<feature type="signal peptide" evidence="1">
    <location>
        <begin position="1"/>
        <end position="23"/>
    </location>
</feature>
<evidence type="ECO:0000313" key="3">
    <source>
        <dbReference type="Proteomes" id="UP000001075"/>
    </source>
</evidence>
<evidence type="ECO:0008006" key="4">
    <source>
        <dbReference type="Google" id="ProtNLM"/>
    </source>
</evidence>
<evidence type="ECO:0000313" key="2">
    <source>
        <dbReference type="EMBL" id="EGV94870.1"/>
    </source>
</evidence>
<dbReference type="PROSITE" id="PS51257">
    <property type="entry name" value="PROKAR_LIPOPROTEIN"/>
    <property type="match status" value="1"/>
</dbReference>
<dbReference type="AlphaFoldDB" id="G3H366"/>
<proteinExistence type="predicted"/>
<dbReference type="Proteomes" id="UP000001075">
    <property type="component" value="Unassembled WGS sequence"/>
</dbReference>
<keyword evidence="1" id="KW-0732">Signal</keyword>
<gene>
    <name evidence="2" type="ORF">I79_004678</name>
</gene>
<name>G3H366_CRIGR</name>
<accession>G3H366</accession>
<protein>
    <recommendedName>
        <fullName evidence="4">Secreted protein</fullName>
    </recommendedName>
</protein>
<evidence type="ECO:0000256" key="1">
    <source>
        <dbReference type="SAM" id="SignalP"/>
    </source>
</evidence>
<sequence length="130" mass="14472">MCCTKWAMWAPLCSIWLIGCCVGRRGQEVDSYPECGQCEEAWICACVYSLHSSSPPSWMGTFPPGMSAWGIHCGLDLSDRCEGPWDERQHCHCTHPMAVNFDLFGLGFWDGLVPDASWLPVGPHTRICSC</sequence>